<sequence>MAGEDDPLKFPSPLDSMLNKELAIGVVYQPKYGILSVVDFKDGEDSTKKLRDQFPTEEESMSACADYDPVSANLGLTPSKRSADESLLI</sequence>
<keyword evidence="2" id="KW-1185">Reference proteome</keyword>
<dbReference type="EMBL" id="JAMSHJ010000005">
    <property type="protein sequence ID" value="KAI5408625.1"/>
    <property type="molecule type" value="Genomic_DNA"/>
</dbReference>
<protein>
    <submittedName>
        <fullName evidence="1">Uncharacterized protein</fullName>
    </submittedName>
</protein>
<comment type="caution">
    <text evidence="1">The sequence shown here is derived from an EMBL/GenBank/DDBJ whole genome shotgun (WGS) entry which is preliminary data.</text>
</comment>
<dbReference type="AlphaFoldDB" id="A0A9D4WXP2"/>
<reference evidence="1 2" key="1">
    <citation type="journal article" date="2022" name="Nat. Genet.">
        <title>Improved pea reference genome and pan-genome highlight genomic features and evolutionary characteristics.</title>
        <authorList>
            <person name="Yang T."/>
            <person name="Liu R."/>
            <person name="Luo Y."/>
            <person name="Hu S."/>
            <person name="Wang D."/>
            <person name="Wang C."/>
            <person name="Pandey M.K."/>
            <person name="Ge S."/>
            <person name="Xu Q."/>
            <person name="Li N."/>
            <person name="Li G."/>
            <person name="Huang Y."/>
            <person name="Saxena R.K."/>
            <person name="Ji Y."/>
            <person name="Li M."/>
            <person name="Yan X."/>
            <person name="He Y."/>
            <person name="Liu Y."/>
            <person name="Wang X."/>
            <person name="Xiang C."/>
            <person name="Varshney R.K."/>
            <person name="Ding H."/>
            <person name="Gao S."/>
            <person name="Zong X."/>
        </authorList>
    </citation>
    <scope>NUCLEOTIDE SEQUENCE [LARGE SCALE GENOMIC DNA]</scope>
    <source>
        <strain evidence="1 2">cv. Zhongwan 6</strain>
    </source>
</reference>
<gene>
    <name evidence="1" type="ORF">KIW84_054461</name>
</gene>
<accession>A0A9D4WXP2</accession>
<evidence type="ECO:0000313" key="2">
    <source>
        <dbReference type="Proteomes" id="UP001058974"/>
    </source>
</evidence>
<name>A0A9D4WXP2_PEA</name>
<dbReference type="Gramene" id="Psat05G0446100-T1">
    <property type="protein sequence ID" value="KAI5408625.1"/>
    <property type="gene ID" value="KIW84_054461"/>
</dbReference>
<proteinExistence type="predicted"/>
<evidence type="ECO:0000313" key="1">
    <source>
        <dbReference type="EMBL" id="KAI5408625.1"/>
    </source>
</evidence>
<dbReference type="Proteomes" id="UP001058974">
    <property type="component" value="Chromosome 5"/>
</dbReference>
<organism evidence="1 2">
    <name type="scientific">Pisum sativum</name>
    <name type="common">Garden pea</name>
    <name type="synonym">Lathyrus oleraceus</name>
    <dbReference type="NCBI Taxonomy" id="3888"/>
    <lineage>
        <taxon>Eukaryota</taxon>
        <taxon>Viridiplantae</taxon>
        <taxon>Streptophyta</taxon>
        <taxon>Embryophyta</taxon>
        <taxon>Tracheophyta</taxon>
        <taxon>Spermatophyta</taxon>
        <taxon>Magnoliopsida</taxon>
        <taxon>eudicotyledons</taxon>
        <taxon>Gunneridae</taxon>
        <taxon>Pentapetalae</taxon>
        <taxon>rosids</taxon>
        <taxon>fabids</taxon>
        <taxon>Fabales</taxon>
        <taxon>Fabaceae</taxon>
        <taxon>Papilionoideae</taxon>
        <taxon>50 kb inversion clade</taxon>
        <taxon>NPAAA clade</taxon>
        <taxon>Hologalegina</taxon>
        <taxon>IRL clade</taxon>
        <taxon>Fabeae</taxon>
        <taxon>Lathyrus</taxon>
    </lineage>
</organism>